<dbReference type="CDD" id="cd00636">
    <property type="entry name" value="TroA-like"/>
    <property type="match status" value="1"/>
</dbReference>
<dbReference type="EMBL" id="FNQM01000014">
    <property type="protein sequence ID" value="SEA84555.1"/>
    <property type="molecule type" value="Genomic_DNA"/>
</dbReference>
<dbReference type="InterPro" id="IPR002491">
    <property type="entry name" value="ABC_transptr_periplasmic_BD"/>
</dbReference>
<dbReference type="STRING" id="89524.SAMN05444370_11415"/>
<feature type="chain" id="PRO_5011530345" evidence="1">
    <location>
        <begin position="23"/>
        <end position="278"/>
    </location>
</feature>
<dbReference type="SUPFAM" id="SSF53807">
    <property type="entry name" value="Helical backbone' metal receptor"/>
    <property type="match status" value="1"/>
</dbReference>
<evidence type="ECO:0000259" key="2">
    <source>
        <dbReference type="PROSITE" id="PS50983"/>
    </source>
</evidence>
<dbReference type="AlphaFoldDB" id="A0A1H4EHP7"/>
<dbReference type="Gene3D" id="3.40.50.1980">
    <property type="entry name" value="Nitrogenase molybdenum iron protein domain"/>
    <property type="match status" value="2"/>
</dbReference>
<evidence type="ECO:0000256" key="1">
    <source>
        <dbReference type="SAM" id="SignalP"/>
    </source>
</evidence>
<dbReference type="Proteomes" id="UP000198703">
    <property type="component" value="Unassembled WGS sequence"/>
</dbReference>
<sequence>MKRLVPLLLLLLLLTAAAPARASESASGPQRVVSMNLCADQLALMLGAPGQVVSVSRWAQRPEASNLAGQAAALPANDGLAEQIFAMRPDLVLTGPFSNAVTKRMLERLGAPVAVVPSANSFAEVSEAIRVTGRAMGREAAAEALVADYEAELAAARARAADLPRALAATHYPNSYTSGAGTLAAAAMDAARLDNAAASLGLNGPSPLALERLVMLEPFLIRSRHISGEREGRAYENATHPALAALVARGGAVLAERWQVCGTPFVTLAIDALAAARR</sequence>
<dbReference type="PROSITE" id="PS50983">
    <property type="entry name" value="FE_B12_PBP"/>
    <property type="match status" value="1"/>
</dbReference>
<dbReference type="PANTHER" id="PTHR30535:SF34">
    <property type="entry name" value="MOLYBDATE-BINDING PROTEIN MOLA"/>
    <property type="match status" value="1"/>
</dbReference>
<dbReference type="RefSeq" id="WP_245731102.1">
    <property type="nucleotide sequence ID" value="NZ_FNQM01000014.1"/>
</dbReference>
<organism evidence="3 4">
    <name type="scientific">Rubrimonas cliftonensis</name>
    <dbReference type="NCBI Taxonomy" id="89524"/>
    <lineage>
        <taxon>Bacteria</taxon>
        <taxon>Pseudomonadati</taxon>
        <taxon>Pseudomonadota</taxon>
        <taxon>Alphaproteobacteria</taxon>
        <taxon>Rhodobacterales</taxon>
        <taxon>Paracoccaceae</taxon>
        <taxon>Rubrimonas</taxon>
    </lineage>
</organism>
<evidence type="ECO:0000313" key="4">
    <source>
        <dbReference type="Proteomes" id="UP000198703"/>
    </source>
</evidence>
<dbReference type="Pfam" id="PF01497">
    <property type="entry name" value="Peripla_BP_2"/>
    <property type="match status" value="1"/>
</dbReference>
<keyword evidence="4" id="KW-1185">Reference proteome</keyword>
<evidence type="ECO:0000313" key="3">
    <source>
        <dbReference type="EMBL" id="SEA84555.1"/>
    </source>
</evidence>
<reference evidence="3 4" key="1">
    <citation type="submission" date="2016-10" db="EMBL/GenBank/DDBJ databases">
        <authorList>
            <person name="de Groot N.N."/>
        </authorList>
    </citation>
    <scope>NUCLEOTIDE SEQUENCE [LARGE SCALE GENOMIC DNA]</scope>
    <source>
        <strain evidence="3 4">DSM 15345</strain>
    </source>
</reference>
<protein>
    <submittedName>
        <fullName evidence="3">Iron complex transport system substrate-binding protein</fullName>
    </submittedName>
</protein>
<accession>A0A1H4EHP7</accession>
<proteinExistence type="predicted"/>
<feature type="domain" description="Fe/B12 periplasmic-binding" evidence="2">
    <location>
        <begin position="31"/>
        <end position="278"/>
    </location>
</feature>
<dbReference type="PANTHER" id="PTHR30535">
    <property type="entry name" value="VITAMIN B12-BINDING PROTEIN"/>
    <property type="match status" value="1"/>
</dbReference>
<name>A0A1H4EHP7_9RHOB</name>
<feature type="signal peptide" evidence="1">
    <location>
        <begin position="1"/>
        <end position="22"/>
    </location>
</feature>
<dbReference type="InterPro" id="IPR050902">
    <property type="entry name" value="ABC_Transporter_SBP"/>
</dbReference>
<gene>
    <name evidence="3" type="ORF">SAMN05444370_11415</name>
</gene>
<keyword evidence="1" id="KW-0732">Signal</keyword>